<gene>
    <name evidence="1" type="ORF">SDC9_129243</name>
</gene>
<protein>
    <submittedName>
        <fullName evidence="1">Uncharacterized protein</fullName>
    </submittedName>
</protein>
<name>A0A645D048_9ZZZZ</name>
<reference evidence="1" key="1">
    <citation type="submission" date="2019-08" db="EMBL/GenBank/DDBJ databases">
        <authorList>
            <person name="Kucharzyk K."/>
            <person name="Murdoch R.W."/>
            <person name="Higgins S."/>
            <person name="Loffler F."/>
        </authorList>
    </citation>
    <scope>NUCLEOTIDE SEQUENCE</scope>
</reference>
<organism evidence="1">
    <name type="scientific">bioreactor metagenome</name>
    <dbReference type="NCBI Taxonomy" id="1076179"/>
    <lineage>
        <taxon>unclassified sequences</taxon>
        <taxon>metagenomes</taxon>
        <taxon>ecological metagenomes</taxon>
    </lineage>
</organism>
<dbReference type="AlphaFoldDB" id="A0A645D048"/>
<sequence length="145" mass="16314">MPQRTHRHLPRVHTIDGDRSAALLIKARQQVAECGLSAAARANKCKGCSGGNIEIHMRKHALPALVGKRHIVKADIAAHVSQGFRVRAILDLRLDVHDFAKAAKPRHTEDVDLRKCGKALERLNKRRNVERKRDEQDRIEAAFVD</sequence>
<proteinExistence type="predicted"/>
<evidence type="ECO:0000313" key="1">
    <source>
        <dbReference type="EMBL" id="MPM82182.1"/>
    </source>
</evidence>
<accession>A0A645D048</accession>
<comment type="caution">
    <text evidence="1">The sequence shown here is derived from an EMBL/GenBank/DDBJ whole genome shotgun (WGS) entry which is preliminary data.</text>
</comment>
<dbReference type="EMBL" id="VSSQ01031340">
    <property type="protein sequence ID" value="MPM82182.1"/>
    <property type="molecule type" value="Genomic_DNA"/>
</dbReference>